<dbReference type="eggNOG" id="COG4446">
    <property type="taxonomic scope" value="Bacteria"/>
</dbReference>
<dbReference type="Pfam" id="PF07386">
    <property type="entry name" value="DUF1499"/>
    <property type="match status" value="1"/>
</dbReference>
<comment type="caution">
    <text evidence="1">The sequence shown here is derived from an EMBL/GenBank/DDBJ whole genome shotgun (WGS) entry which is preliminary data.</text>
</comment>
<dbReference type="EMBL" id="BBIO01000005">
    <property type="protein sequence ID" value="GAK44847.1"/>
    <property type="molecule type" value="Genomic_DNA"/>
</dbReference>
<dbReference type="InterPro" id="IPR010865">
    <property type="entry name" value="DUF1499"/>
</dbReference>
<reference evidence="1 2" key="1">
    <citation type="submission" date="2014-07" db="EMBL/GenBank/DDBJ databases">
        <title>Tepidicaulis marinum gen. nov., sp. nov., a novel marine bacterium denitrifying nitrate to nitrous oxide strictly under microaerobic conditions.</title>
        <authorList>
            <person name="Takeuchi M."/>
            <person name="Yamagishi T."/>
            <person name="Kamagata Y."/>
            <person name="Oshima K."/>
            <person name="Hattori M."/>
            <person name="Katayama T."/>
            <person name="Hanada S."/>
            <person name="Tamaki H."/>
            <person name="Marumo K."/>
            <person name="Maeda H."/>
            <person name="Nedachi M."/>
            <person name="Iwasaki W."/>
            <person name="Suwa Y."/>
            <person name="Sakata S."/>
        </authorList>
    </citation>
    <scope>NUCLEOTIDE SEQUENCE [LARGE SCALE GENOMIC DNA]</scope>
    <source>
        <strain evidence="1 2">MA2</strain>
    </source>
</reference>
<dbReference type="RefSeq" id="WP_045444788.1">
    <property type="nucleotide sequence ID" value="NZ_BBIO01000005.1"/>
</dbReference>
<name>A0A081B9X9_9HYPH</name>
<gene>
    <name evidence="1" type="ORF">M2A_1346</name>
</gene>
<keyword evidence="2" id="KW-1185">Reference proteome</keyword>
<protein>
    <submittedName>
        <fullName evidence="1">Conserved protein</fullName>
    </submittedName>
</protein>
<accession>A0A081B9X9</accession>
<organism evidence="1 2">
    <name type="scientific">Tepidicaulis marinus</name>
    <dbReference type="NCBI Taxonomy" id="1333998"/>
    <lineage>
        <taxon>Bacteria</taxon>
        <taxon>Pseudomonadati</taxon>
        <taxon>Pseudomonadota</taxon>
        <taxon>Alphaproteobacteria</taxon>
        <taxon>Hyphomicrobiales</taxon>
        <taxon>Parvibaculaceae</taxon>
        <taxon>Tepidicaulis</taxon>
    </lineage>
</organism>
<proteinExistence type="predicted"/>
<dbReference type="Proteomes" id="UP000028702">
    <property type="component" value="Unassembled WGS sequence"/>
</dbReference>
<dbReference type="AlphaFoldDB" id="A0A081B9X9"/>
<dbReference type="STRING" id="1333998.M2A_1346"/>
<sequence length="132" mass="15020">MNFRTLTLKPSPNQYLVAPEGFCEKAAPHRTAPVFSMSREKLDALMSDLILKQPRTRRRNVETAPGQHEFVQRTALLGFPDWITFEALEVEGGKSTLALYSRSVYGWSDLGANKKRIDNWLAKLEEAVRRQG</sequence>
<evidence type="ECO:0000313" key="1">
    <source>
        <dbReference type="EMBL" id="GAK44847.1"/>
    </source>
</evidence>
<evidence type="ECO:0000313" key="2">
    <source>
        <dbReference type="Proteomes" id="UP000028702"/>
    </source>
</evidence>